<protein>
    <submittedName>
        <fullName evidence="1">Uncharacterized protein</fullName>
    </submittedName>
</protein>
<evidence type="ECO:0000313" key="1">
    <source>
        <dbReference type="EMBL" id="OBZ77429.1"/>
    </source>
</evidence>
<name>A0A1C7MLU5_GRIFR</name>
<comment type="caution">
    <text evidence="1">The sequence shown here is derived from an EMBL/GenBank/DDBJ whole genome shotgun (WGS) entry which is preliminary data.</text>
</comment>
<organism evidence="1 2">
    <name type="scientific">Grifola frondosa</name>
    <name type="common">Maitake</name>
    <name type="synonym">Polyporus frondosus</name>
    <dbReference type="NCBI Taxonomy" id="5627"/>
    <lineage>
        <taxon>Eukaryota</taxon>
        <taxon>Fungi</taxon>
        <taxon>Dikarya</taxon>
        <taxon>Basidiomycota</taxon>
        <taxon>Agaricomycotina</taxon>
        <taxon>Agaricomycetes</taxon>
        <taxon>Polyporales</taxon>
        <taxon>Grifolaceae</taxon>
        <taxon>Grifola</taxon>
    </lineage>
</organism>
<reference evidence="1 2" key="1">
    <citation type="submission" date="2016-03" db="EMBL/GenBank/DDBJ databases">
        <title>Whole genome sequencing of Grifola frondosa 9006-11.</title>
        <authorList>
            <person name="Min B."/>
            <person name="Park H."/>
            <person name="Kim J.-G."/>
            <person name="Cho H."/>
            <person name="Oh Y.-L."/>
            <person name="Kong W.-S."/>
            <person name="Choi I.-G."/>
        </authorList>
    </citation>
    <scope>NUCLEOTIDE SEQUENCE [LARGE SCALE GENOMIC DNA]</scope>
    <source>
        <strain evidence="1 2">9006-11</strain>
    </source>
</reference>
<proteinExistence type="predicted"/>
<sequence>MLQNVLRRFLLGKNVKNSPQWGFHTQFRPNFAQYVLLPKAFVFRECAISLLLFFQSVLYHTFNCNKFAVTSY</sequence>
<dbReference type="EMBL" id="LUGG01000002">
    <property type="protein sequence ID" value="OBZ77429.1"/>
    <property type="molecule type" value="Genomic_DNA"/>
</dbReference>
<keyword evidence="2" id="KW-1185">Reference proteome</keyword>
<evidence type="ECO:0000313" key="2">
    <source>
        <dbReference type="Proteomes" id="UP000092993"/>
    </source>
</evidence>
<dbReference type="AlphaFoldDB" id="A0A1C7MLU5"/>
<dbReference type="Proteomes" id="UP000092993">
    <property type="component" value="Unassembled WGS sequence"/>
</dbReference>
<accession>A0A1C7MLU5</accession>
<gene>
    <name evidence="1" type="ORF">A0H81_02354</name>
</gene>